<comment type="caution">
    <text evidence="1">The sequence shown here is derived from an EMBL/GenBank/DDBJ whole genome shotgun (WGS) entry which is preliminary data.</text>
</comment>
<dbReference type="EMBL" id="SPHZ02000006">
    <property type="protein sequence ID" value="KAF0915867.1"/>
    <property type="molecule type" value="Genomic_DNA"/>
</dbReference>
<sequence length="205" mass="22345">MSSYRNVVPSRKRRWQLERTVPLPPSPVSAAEGYDGEDLLGNVVAHLPDKDTAMLPLSPPAGAASGAPRRSSSARYADLLSAGEGAGVAAVGRVFAGHPDPFRVCMFAFHRPKLAEWARLVAAKGAWRISSSSPKPVHYMDVLLPADVKPACAPELRIPGLFGARTHQLQIGETIIKLDTKSDINYNGRHHAKFWREGKCFNITR</sequence>
<evidence type="ECO:0000313" key="2">
    <source>
        <dbReference type="Proteomes" id="UP000479710"/>
    </source>
</evidence>
<evidence type="ECO:0000313" key="1">
    <source>
        <dbReference type="EMBL" id="KAF0915867.1"/>
    </source>
</evidence>
<organism evidence="1 2">
    <name type="scientific">Oryza meyeriana var. granulata</name>
    <dbReference type="NCBI Taxonomy" id="110450"/>
    <lineage>
        <taxon>Eukaryota</taxon>
        <taxon>Viridiplantae</taxon>
        <taxon>Streptophyta</taxon>
        <taxon>Embryophyta</taxon>
        <taxon>Tracheophyta</taxon>
        <taxon>Spermatophyta</taxon>
        <taxon>Magnoliopsida</taxon>
        <taxon>Liliopsida</taxon>
        <taxon>Poales</taxon>
        <taxon>Poaceae</taxon>
        <taxon>BOP clade</taxon>
        <taxon>Oryzoideae</taxon>
        <taxon>Oryzeae</taxon>
        <taxon>Oryzinae</taxon>
        <taxon>Oryza</taxon>
        <taxon>Oryza meyeriana</taxon>
    </lineage>
</organism>
<gene>
    <name evidence="1" type="ORF">E2562_039291</name>
</gene>
<reference evidence="1 2" key="1">
    <citation type="submission" date="2019-11" db="EMBL/GenBank/DDBJ databases">
        <title>Whole genome sequence of Oryza granulata.</title>
        <authorList>
            <person name="Li W."/>
        </authorList>
    </citation>
    <scope>NUCLEOTIDE SEQUENCE [LARGE SCALE GENOMIC DNA]</scope>
    <source>
        <strain evidence="2">cv. Menghai</strain>
        <tissue evidence="1">Leaf</tissue>
    </source>
</reference>
<dbReference type="Proteomes" id="UP000479710">
    <property type="component" value="Unassembled WGS sequence"/>
</dbReference>
<protein>
    <submittedName>
        <fullName evidence="1">Uncharacterized protein</fullName>
    </submittedName>
</protein>
<name>A0A6G1DTP3_9ORYZ</name>
<accession>A0A6G1DTP3</accession>
<keyword evidence="2" id="KW-1185">Reference proteome</keyword>
<proteinExistence type="predicted"/>
<dbReference type="AlphaFoldDB" id="A0A6G1DTP3"/>